<feature type="domain" description="HTH gntR-type" evidence="4">
    <location>
        <begin position="6"/>
        <end position="73"/>
    </location>
</feature>
<evidence type="ECO:0000313" key="6">
    <source>
        <dbReference type="Proteomes" id="UP000218041"/>
    </source>
</evidence>
<proteinExistence type="predicted"/>
<dbReference type="AlphaFoldDB" id="A0AB36RKY7"/>
<dbReference type="InterPro" id="IPR008920">
    <property type="entry name" value="TF_FadR/GntR_C"/>
</dbReference>
<dbReference type="Gene3D" id="1.10.10.10">
    <property type="entry name" value="Winged helix-like DNA-binding domain superfamily/Winged helix DNA-binding domain"/>
    <property type="match status" value="1"/>
</dbReference>
<sequence length="245" mass="27515">MMFLMTRKADAVVDYVRGAIRSGAMRPDEWYSVAQLADELNISRSPVREALLKLQEAGLIRFAKNRGFEVIETGPNDVAEIFAIRLGIEPPAAYRAARFRTPEQLAEVYRLMVAMQECADQGDETTFFVHDRALHVQLYEMSGSRYGQGFMERLRDITGLLGHTTAGTSRTLHDILDEHRPIIEAVIGGHSAEAAAQMRAHLTITGKLLIRQALRAEILENCQSVDDEWCASKVDEIWSNHVIDC</sequence>
<dbReference type="InterPro" id="IPR036390">
    <property type="entry name" value="WH_DNA-bd_sf"/>
</dbReference>
<organism evidence="5 6">
    <name type="scientific">Corynebacterium hadale</name>
    <dbReference type="NCBI Taxonomy" id="2026255"/>
    <lineage>
        <taxon>Bacteria</taxon>
        <taxon>Bacillati</taxon>
        <taxon>Actinomycetota</taxon>
        <taxon>Actinomycetes</taxon>
        <taxon>Mycobacteriales</taxon>
        <taxon>Corynebacteriaceae</taxon>
        <taxon>Corynebacterium</taxon>
    </lineage>
</organism>
<dbReference type="GO" id="GO:0003677">
    <property type="term" value="F:DNA binding"/>
    <property type="evidence" value="ECO:0007669"/>
    <property type="project" value="UniProtKB-KW"/>
</dbReference>
<dbReference type="Proteomes" id="UP000218041">
    <property type="component" value="Unassembled WGS sequence"/>
</dbReference>
<keyword evidence="2" id="KW-0238">DNA-binding</keyword>
<dbReference type="PROSITE" id="PS50949">
    <property type="entry name" value="HTH_GNTR"/>
    <property type="match status" value="1"/>
</dbReference>
<protein>
    <submittedName>
        <fullName evidence="5">GntR family transcriptional regulator</fullName>
    </submittedName>
</protein>
<dbReference type="SMART" id="SM00345">
    <property type="entry name" value="HTH_GNTR"/>
    <property type="match status" value="1"/>
</dbReference>
<dbReference type="GO" id="GO:0003700">
    <property type="term" value="F:DNA-binding transcription factor activity"/>
    <property type="evidence" value="ECO:0007669"/>
    <property type="project" value="InterPro"/>
</dbReference>
<dbReference type="Pfam" id="PF00392">
    <property type="entry name" value="GntR"/>
    <property type="match status" value="1"/>
</dbReference>
<evidence type="ECO:0000313" key="5">
    <source>
        <dbReference type="EMBL" id="PAT09806.1"/>
    </source>
</evidence>
<dbReference type="InterPro" id="IPR011711">
    <property type="entry name" value="GntR_C"/>
</dbReference>
<dbReference type="SUPFAM" id="SSF46785">
    <property type="entry name" value="Winged helix' DNA-binding domain"/>
    <property type="match status" value="1"/>
</dbReference>
<evidence type="ECO:0000259" key="4">
    <source>
        <dbReference type="PROSITE" id="PS50949"/>
    </source>
</evidence>
<evidence type="ECO:0000256" key="3">
    <source>
        <dbReference type="ARBA" id="ARBA00023163"/>
    </source>
</evidence>
<evidence type="ECO:0000256" key="2">
    <source>
        <dbReference type="ARBA" id="ARBA00023125"/>
    </source>
</evidence>
<name>A0AB36RKY7_9CORY</name>
<keyword evidence="3" id="KW-0804">Transcription</keyword>
<dbReference type="Gene3D" id="1.20.120.530">
    <property type="entry name" value="GntR ligand-binding domain-like"/>
    <property type="match status" value="1"/>
</dbReference>
<comment type="caution">
    <text evidence="5">The sequence shown here is derived from an EMBL/GenBank/DDBJ whole genome shotgun (WGS) entry which is preliminary data.</text>
</comment>
<gene>
    <name evidence="5" type="ORF">CKJ80_09500</name>
</gene>
<keyword evidence="1" id="KW-0805">Transcription regulation</keyword>
<dbReference type="InterPro" id="IPR000524">
    <property type="entry name" value="Tscrpt_reg_HTH_GntR"/>
</dbReference>
<dbReference type="PANTHER" id="PTHR43537">
    <property type="entry name" value="TRANSCRIPTIONAL REGULATOR, GNTR FAMILY"/>
    <property type="match status" value="1"/>
</dbReference>
<reference evidence="5 6" key="1">
    <citation type="submission" date="2017-08" db="EMBL/GenBank/DDBJ databases">
        <title>Whole genome sequences of 6 clinical strains closest to Corynebacterium imitans.</title>
        <authorList>
            <person name="Bernier A.-M."/>
            <person name="Burdz T."/>
            <person name="Bernard K."/>
        </authorList>
    </citation>
    <scope>NUCLEOTIDE SEQUENCE [LARGE SCALE GENOMIC DNA]</scope>
    <source>
        <strain evidence="5 6">NML92-0415</strain>
    </source>
</reference>
<dbReference type="SUPFAM" id="SSF48008">
    <property type="entry name" value="GntR ligand-binding domain-like"/>
    <property type="match status" value="1"/>
</dbReference>
<evidence type="ECO:0000256" key="1">
    <source>
        <dbReference type="ARBA" id="ARBA00023015"/>
    </source>
</evidence>
<dbReference type="SMART" id="SM00895">
    <property type="entry name" value="FCD"/>
    <property type="match status" value="1"/>
</dbReference>
<dbReference type="Pfam" id="PF07729">
    <property type="entry name" value="FCD"/>
    <property type="match status" value="1"/>
</dbReference>
<dbReference type="EMBL" id="NSGP01000014">
    <property type="protein sequence ID" value="PAT09806.1"/>
    <property type="molecule type" value="Genomic_DNA"/>
</dbReference>
<accession>A0AB36RKY7</accession>
<dbReference type="InterPro" id="IPR036388">
    <property type="entry name" value="WH-like_DNA-bd_sf"/>
</dbReference>
<dbReference type="PANTHER" id="PTHR43537:SF24">
    <property type="entry name" value="GLUCONATE OPERON TRANSCRIPTIONAL REPRESSOR"/>
    <property type="match status" value="1"/>
</dbReference>